<comment type="caution">
    <text evidence="7">The sequence shown here is derived from an EMBL/GenBank/DDBJ whole genome shotgun (WGS) entry which is preliminary data.</text>
</comment>
<feature type="transmembrane region" description="Helical" evidence="6">
    <location>
        <begin position="276"/>
        <end position="298"/>
    </location>
</feature>
<accession>A0A271KDG1</accession>
<evidence type="ECO:0000256" key="1">
    <source>
        <dbReference type="ARBA" id="ARBA00004651"/>
    </source>
</evidence>
<dbReference type="OrthoDB" id="8456542at2"/>
<feature type="transmembrane region" description="Helical" evidence="6">
    <location>
        <begin position="24"/>
        <end position="43"/>
    </location>
</feature>
<dbReference type="GO" id="GO:0005886">
    <property type="term" value="C:plasma membrane"/>
    <property type="evidence" value="ECO:0007669"/>
    <property type="project" value="UniProtKB-SubCell"/>
</dbReference>
<evidence type="ECO:0000256" key="6">
    <source>
        <dbReference type="SAM" id="Phobius"/>
    </source>
</evidence>
<keyword evidence="4 6" id="KW-1133">Transmembrane helix</keyword>
<dbReference type="CDD" id="cd06579">
    <property type="entry name" value="TM_PBP1_transp_AraH_like"/>
    <property type="match status" value="1"/>
</dbReference>
<feature type="transmembrane region" description="Helical" evidence="6">
    <location>
        <begin position="105"/>
        <end position="126"/>
    </location>
</feature>
<evidence type="ECO:0000256" key="2">
    <source>
        <dbReference type="ARBA" id="ARBA00022475"/>
    </source>
</evidence>
<keyword evidence="2" id="KW-1003">Cell membrane</keyword>
<feature type="transmembrane region" description="Helical" evidence="6">
    <location>
        <begin position="49"/>
        <end position="70"/>
    </location>
</feature>
<dbReference type="Pfam" id="PF02653">
    <property type="entry name" value="BPD_transp_2"/>
    <property type="match status" value="1"/>
</dbReference>
<evidence type="ECO:0000256" key="5">
    <source>
        <dbReference type="ARBA" id="ARBA00023136"/>
    </source>
</evidence>
<dbReference type="AlphaFoldDB" id="A0A271KDG1"/>
<keyword evidence="5 6" id="KW-0472">Membrane</keyword>
<dbReference type="InterPro" id="IPR001851">
    <property type="entry name" value="ABC_transp_permease"/>
</dbReference>
<feature type="transmembrane region" description="Helical" evidence="6">
    <location>
        <begin position="82"/>
        <end position="99"/>
    </location>
</feature>
<comment type="subcellular location">
    <subcellularLocation>
        <location evidence="1">Cell membrane</location>
        <topology evidence="1">Multi-pass membrane protein</topology>
    </subcellularLocation>
</comment>
<dbReference type="Proteomes" id="UP000215931">
    <property type="component" value="Unassembled WGS sequence"/>
</dbReference>
<dbReference type="EMBL" id="NPKH01000024">
    <property type="protein sequence ID" value="PAP93822.1"/>
    <property type="molecule type" value="Genomic_DNA"/>
</dbReference>
<protein>
    <submittedName>
        <fullName evidence="7">ABC transporter permease</fullName>
    </submittedName>
</protein>
<reference evidence="7 8" key="1">
    <citation type="submission" date="2017-08" db="EMBL/GenBank/DDBJ databases">
        <title>Mesorhizobium wenxinae sp. nov., a novel rhizobial species isolated from root nodules of chickpea (Cicer arietinum L.).</title>
        <authorList>
            <person name="Zhang J."/>
        </authorList>
    </citation>
    <scope>NUCLEOTIDE SEQUENCE [LARGE SCALE GENOMIC DNA]</scope>
    <source>
        <strain evidence="8">WYCCWR 10019</strain>
    </source>
</reference>
<evidence type="ECO:0000313" key="7">
    <source>
        <dbReference type="EMBL" id="PAP93822.1"/>
    </source>
</evidence>
<feature type="transmembrane region" description="Helical" evidence="6">
    <location>
        <begin position="133"/>
        <end position="151"/>
    </location>
</feature>
<feature type="transmembrane region" description="Helical" evidence="6">
    <location>
        <begin position="304"/>
        <end position="321"/>
    </location>
</feature>
<evidence type="ECO:0000256" key="3">
    <source>
        <dbReference type="ARBA" id="ARBA00022692"/>
    </source>
</evidence>
<gene>
    <name evidence="7" type="ORF">CIT31_20500</name>
</gene>
<sequence length="326" mass="33932">MTAAPIETGLKGSSERDRLARARLLRGLLPALSLVLVLLAIAWLNPRAISYFGFSLMLNLAIPIALATIAQMFVIAGNELDLSIGTFVGFVGCVTATWLKDAPLVGVLILLGSIGVYALLGALIYLRNLPSIVVTLGMSFVWQGLAILILPKPGGKAPDWLLSLMAFKPPLIPFPIIAALLIAAVVHFGLMRTSYGVILRGSGGNAAALERAGWSLLKTKVVLFALAGLFGVLSGMALIGITTSADANIGNGYTLLAIAGVILGGGEFVGGRVSPIGAVIGALTLALAASPLLTFMHIPPDWQVAANGAILIIVLAARMLISRRER</sequence>
<name>A0A271KDG1_9HYPH</name>
<evidence type="ECO:0000256" key="4">
    <source>
        <dbReference type="ARBA" id="ARBA00022989"/>
    </source>
</evidence>
<dbReference type="GO" id="GO:0022857">
    <property type="term" value="F:transmembrane transporter activity"/>
    <property type="evidence" value="ECO:0007669"/>
    <property type="project" value="InterPro"/>
</dbReference>
<dbReference type="RefSeq" id="WP_095520113.1">
    <property type="nucleotide sequence ID" value="NZ_NPKH01000024.1"/>
</dbReference>
<keyword evidence="3 6" id="KW-0812">Transmembrane</keyword>
<keyword evidence="8" id="KW-1185">Reference proteome</keyword>
<feature type="transmembrane region" description="Helical" evidence="6">
    <location>
        <begin position="253"/>
        <end position="269"/>
    </location>
</feature>
<feature type="transmembrane region" description="Helical" evidence="6">
    <location>
        <begin position="221"/>
        <end position="241"/>
    </location>
</feature>
<proteinExistence type="predicted"/>
<evidence type="ECO:0000313" key="8">
    <source>
        <dbReference type="Proteomes" id="UP000215931"/>
    </source>
</evidence>
<organism evidence="7 8">
    <name type="scientific">Mesorhizobium wenxiniae</name>
    <dbReference type="NCBI Taxonomy" id="2014805"/>
    <lineage>
        <taxon>Bacteria</taxon>
        <taxon>Pseudomonadati</taxon>
        <taxon>Pseudomonadota</taxon>
        <taxon>Alphaproteobacteria</taxon>
        <taxon>Hyphomicrobiales</taxon>
        <taxon>Phyllobacteriaceae</taxon>
        <taxon>Mesorhizobium</taxon>
    </lineage>
</organism>
<dbReference type="PANTHER" id="PTHR32196">
    <property type="entry name" value="ABC TRANSPORTER PERMEASE PROTEIN YPHD-RELATED-RELATED"/>
    <property type="match status" value="1"/>
</dbReference>
<feature type="transmembrane region" description="Helical" evidence="6">
    <location>
        <begin position="171"/>
        <end position="190"/>
    </location>
</feature>